<organism evidence="3 4">
    <name type="scientific">Chitinophaga rhizophila</name>
    <dbReference type="NCBI Taxonomy" id="2866212"/>
    <lineage>
        <taxon>Bacteria</taxon>
        <taxon>Pseudomonadati</taxon>
        <taxon>Bacteroidota</taxon>
        <taxon>Chitinophagia</taxon>
        <taxon>Chitinophagales</taxon>
        <taxon>Chitinophagaceae</taxon>
        <taxon>Chitinophaga</taxon>
    </lineage>
</organism>
<sequence length="869" mass="101156">MRFTLSLLFLLIYFSLISSGQKLTVDNNSIDNWTSLKDINPETPGYISPKGNYYAYAFTANDSQDSLIISRSDKNVIIRNTVTDFFKVDRVQFTLDEDYIGYIYKKDSFALYDAKKKINTMLMSNVDWFRFIEFNGSKFVILKSIKDSLISIYRDNSELVKTFNGINYCDILENDNSIIISSVDKVVKVQIQPYQEYVIYDGKNIGQICVNKINKDVYIYDDQNESSPLIYYNNRKKTCKDILLNHLDFSESLNVNPFDLYVIPSSGGFIFRMESKKSSEIANTNFEAKFSLWNYKMKSFEDVNEYQFSRTLFYMPDKDTVMEIFNQSQYPVDNLISMAENGVIVTCSKINQDEYFWNDQKLYLTSIDLKTGNKFRICELAKSISLPTISISSKGNYVVWWNCDTRQYTCYDVKSRKTKQFHINSADSLYDIDNDIPQRRVPFGIAGWDPEDEFVYLYSTYDIYKVPLNNVERSVCITNYEGNLKKTKLRFVKRNNKIESSENIILSAFNVVSKENGFLFYRPKIKFTINQQCLGPFCYRDNNSFSALGYEYLRYKPLKALLANKYLVRRESSTQSPNLFLTSDFITYLQLTNIAPEKRFNWYRSKLIQWEISSGKKEQGILYYPENLDSSLKYPVIFTYYEKRSDELFVYKTPKLSYGDLSIPWYTSHGFVVFVPNISYGTGEVKDAIRKTLLCSLDSLSKISWIDTSKVGLQGHSHGGFETYLASTSSRFKAAQVSAGFSDLATFYSYIFMEGTRQTFVQYGQTNIGYTPWESKKTFTNNSPLYNVDSINIPVFIMHPRKDDVVPVSHGMNMFTALRRLKKPTWLLIYEDEGHSLISNINQLDFTIKQQDYFSYFLKQTPQPAWLIN</sequence>
<evidence type="ECO:0000256" key="1">
    <source>
        <dbReference type="ARBA" id="ARBA00022801"/>
    </source>
</evidence>
<evidence type="ECO:0000259" key="2">
    <source>
        <dbReference type="Pfam" id="PF00326"/>
    </source>
</evidence>
<dbReference type="Proteomes" id="UP000812961">
    <property type="component" value="Unassembled WGS sequence"/>
</dbReference>
<dbReference type="Pfam" id="PF00326">
    <property type="entry name" value="Peptidase_S9"/>
    <property type="match status" value="1"/>
</dbReference>
<dbReference type="InterPro" id="IPR029058">
    <property type="entry name" value="AB_hydrolase_fold"/>
</dbReference>
<dbReference type="PANTHER" id="PTHR42776">
    <property type="entry name" value="SERINE PEPTIDASE S9 FAMILY MEMBER"/>
    <property type="match status" value="1"/>
</dbReference>
<accession>A0ABS7G742</accession>
<feature type="domain" description="Peptidase S9 prolyl oligopeptidase catalytic" evidence="2">
    <location>
        <begin position="683"/>
        <end position="859"/>
    </location>
</feature>
<evidence type="ECO:0000313" key="3">
    <source>
        <dbReference type="EMBL" id="MBW8683471.1"/>
    </source>
</evidence>
<comment type="caution">
    <text evidence="3">The sequence shown here is derived from an EMBL/GenBank/DDBJ whole genome shotgun (WGS) entry which is preliminary data.</text>
</comment>
<evidence type="ECO:0000313" key="4">
    <source>
        <dbReference type="Proteomes" id="UP000812961"/>
    </source>
</evidence>
<protein>
    <submittedName>
        <fullName evidence="3">Prolyl oligopeptidase family serine peptidase</fullName>
    </submittedName>
</protein>
<dbReference type="EMBL" id="JAICCF010000001">
    <property type="protein sequence ID" value="MBW8683471.1"/>
    <property type="molecule type" value="Genomic_DNA"/>
</dbReference>
<dbReference type="SUPFAM" id="SSF53474">
    <property type="entry name" value="alpha/beta-Hydrolases"/>
    <property type="match status" value="1"/>
</dbReference>
<dbReference type="Gene3D" id="3.40.50.1820">
    <property type="entry name" value="alpha/beta hydrolase"/>
    <property type="match status" value="1"/>
</dbReference>
<dbReference type="InterPro" id="IPR001375">
    <property type="entry name" value="Peptidase_S9_cat"/>
</dbReference>
<proteinExistence type="predicted"/>
<dbReference type="RefSeq" id="WP_220248691.1">
    <property type="nucleotide sequence ID" value="NZ_JAICCF010000001.1"/>
</dbReference>
<name>A0ABS7G742_9BACT</name>
<reference evidence="3 4" key="1">
    <citation type="submission" date="2021-08" db="EMBL/GenBank/DDBJ databases">
        <title>The genome sequence of Chitinophaga sp. B61.</title>
        <authorList>
            <person name="Zhang X."/>
        </authorList>
    </citation>
    <scope>NUCLEOTIDE SEQUENCE [LARGE SCALE GENOMIC DNA]</scope>
    <source>
        <strain evidence="3 4">B61</strain>
    </source>
</reference>
<keyword evidence="1" id="KW-0378">Hydrolase</keyword>
<dbReference type="PANTHER" id="PTHR42776:SF27">
    <property type="entry name" value="DIPEPTIDYL PEPTIDASE FAMILY MEMBER 6"/>
    <property type="match status" value="1"/>
</dbReference>
<gene>
    <name evidence="3" type="ORF">K1Y79_03915</name>
</gene>
<keyword evidence="4" id="KW-1185">Reference proteome</keyword>
<dbReference type="SUPFAM" id="SSF82171">
    <property type="entry name" value="DPP6 N-terminal domain-like"/>
    <property type="match status" value="1"/>
</dbReference>